<feature type="region of interest" description="Disordered" evidence="6">
    <location>
        <begin position="1"/>
        <end position="147"/>
    </location>
</feature>
<reference evidence="8" key="1">
    <citation type="journal article" date="2020" name="Phytopathology">
        <title>Genome Sequence Resources of Colletotrichum truncatum, C. plurivorum, C. musicola, and C. sojae: Four Species Pathogenic to Soybean (Glycine max).</title>
        <authorList>
            <person name="Rogerio F."/>
            <person name="Boufleur T.R."/>
            <person name="Ciampi-Guillardi M."/>
            <person name="Sukno S.A."/>
            <person name="Thon M.R."/>
            <person name="Massola Junior N.S."/>
            <person name="Baroncelli R."/>
        </authorList>
    </citation>
    <scope>NUCLEOTIDE SEQUENCE</scope>
    <source>
        <strain evidence="8">LFN00145</strain>
    </source>
</reference>
<gene>
    <name evidence="8" type="ORF">CPLU01_09016</name>
</gene>
<dbReference type="GO" id="GO:0015095">
    <property type="term" value="F:magnesium ion transmembrane transporter activity"/>
    <property type="evidence" value="ECO:0007669"/>
    <property type="project" value="InterPro"/>
</dbReference>
<keyword evidence="3 7" id="KW-0812">Transmembrane</keyword>
<dbReference type="EMBL" id="WIGO01000136">
    <property type="protein sequence ID" value="KAF6827547.1"/>
    <property type="molecule type" value="Genomic_DNA"/>
</dbReference>
<dbReference type="Pfam" id="PF01544">
    <property type="entry name" value="CorA"/>
    <property type="match status" value="1"/>
</dbReference>
<evidence type="ECO:0000313" key="9">
    <source>
        <dbReference type="Proteomes" id="UP000654918"/>
    </source>
</evidence>
<dbReference type="InterPro" id="IPR044089">
    <property type="entry name" value="Alr1-like"/>
</dbReference>
<evidence type="ECO:0000256" key="4">
    <source>
        <dbReference type="ARBA" id="ARBA00022989"/>
    </source>
</evidence>
<organism evidence="8 9">
    <name type="scientific">Colletotrichum plurivorum</name>
    <dbReference type="NCBI Taxonomy" id="2175906"/>
    <lineage>
        <taxon>Eukaryota</taxon>
        <taxon>Fungi</taxon>
        <taxon>Dikarya</taxon>
        <taxon>Ascomycota</taxon>
        <taxon>Pezizomycotina</taxon>
        <taxon>Sordariomycetes</taxon>
        <taxon>Hypocreomycetidae</taxon>
        <taxon>Glomerellales</taxon>
        <taxon>Glomerellaceae</taxon>
        <taxon>Colletotrichum</taxon>
        <taxon>Colletotrichum orchidearum species complex</taxon>
    </lineage>
</organism>
<keyword evidence="4 7" id="KW-1133">Transmembrane helix</keyword>
<feature type="compositionally biased region" description="Low complexity" evidence="6">
    <location>
        <begin position="107"/>
        <end position="128"/>
    </location>
</feature>
<evidence type="ECO:0000256" key="2">
    <source>
        <dbReference type="ARBA" id="ARBA00009765"/>
    </source>
</evidence>
<dbReference type="CDD" id="cd12829">
    <property type="entry name" value="Alr1p-like"/>
    <property type="match status" value="1"/>
</dbReference>
<keyword evidence="9" id="KW-1185">Reference proteome</keyword>
<accession>A0A8H6K9I5</accession>
<dbReference type="Proteomes" id="UP000654918">
    <property type="component" value="Unassembled WGS sequence"/>
</dbReference>
<evidence type="ECO:0000256" key="5">
    <source>
        <dbReference type="ARBA" id="ARBA00023136"/>
    </source>
</evidence>
<evidence type="ECO:0000256" key="1">
    <source>
        <dbReference type="ARBA" id="ARBA00004141"/>
    </source>
</evidence>
<evidence type="ECO:0000256" key="7">
    <source>
        <dbReference type="SAM" id="Phobius"/>
    </source>
</evidence>
<proteinExistence type="inferred from homology"/>
<dbReference type="InterPro" id="IPR045863">
    <property type="entry name" value="CorA_TM1_TM2"/>
</dbReference>
<protein>
    <submittedName>
        <fullName evidence="8">Putative CorA family metal ion transporter</fullName>
    </submittedName>
</protein>
<dbReference type="GO" id="GO:0005886">
    <property type="term" value="C:plasma membrane"/>
    <property type="evidence" value="ECO:0007669"/>
    <property type="project" value="TreeGrafter"/>
</dbReference>
<dbReference type="GO" id="GO:0010961">
    <property type="term" value="P:intracellular magnesium ion homeostasis"/>
    <property type="evidence" value="ECO:0007669"/>
    <property type="project" value="TreeGrafter"/>
</dbReference>
<dbReference type="InterPro" id="IPR045861">
    <property type="entry name" value="CorA_cytoplasmic_dom"/>
</dbReference>
<evidence type="ECO:0000256" key="6">
    <source>
        <dbReference type="SAM" id="MobiDB-lite"/>
    </source>
</evidence>
<dbReference type="PANTHER" id="PTHR21535">
    <property type="entry name" value="MAGNESIUM AND COBALT TRANSPORT PROTEIN/MITOCHONDRIAL IMPORT INNER MEMBRANE TRANSLOCASE SUBUNIT TIM8"/>
    <property type="match status" value="1"/>
</dbReference>
<dbReference type="InterPro" id="IPR002523">
    <property type="entry name" value="MgTranspt_CorA/ZnTranspt_ZntB"/>
</dbReference>
<dbReference type="AlphaFoldDB" id="A0A8H6K9I5"/>
<dbReference type="SUPFAM" id="SSF143865">
    <property type="entry name" value="CorA soluble domain-like"/>
    <property type="match status" value="1"/>
</dbReference>
<comment type="caution">
    <text evidence="8">The sequence shown here is derived from an EMBL/GenBank/DDBJ whole genome shotgun (WGS) entry which is preliminary data.</text>
</comment>
<evidence type="ECO:0000313" key="8">
    <source>
        <dbReference type="EMBL" id="KAF6827547.1"/>
    </source>
</evidence>
<name>A0A8H6K9I5_9PEZI</name>
<dbReference type="Gene3D" id="1.20.58.340">
    <property type="entry name" value="Magnesium transport protein CorA, transmembrane region"/>
    <property type="match status" value="2"/>
</dbReference>
<dbReference type="PANTHER" id="PTHR21535:SF55">
    <property type="entry name" value="MAGNESIUM TRANSPORTER ALR1-RELATED"/>
    <property type="match status" value="1"/>
</dbReference>
<feature type="transmembrane region" description="Helical" evidence="7">
    <location>
        <begin position="554"/>
        <end position="575"/>
    </location>
</feature>
<comment type="similarity">
    <text evidence="2">Belongs to the CorA metal ion transporter (MIT) (TC 1.A.35) family.</text>
</comment>
<feature type="transmembrane region" description="Helical" evidence="7">
    <location>
        <begin position="519"/>
        <end position="542"/>
    </location>
</feature>
<sequence>MPGNHSTKPAPAAGSMSPPSDTRPRGGSVGSPALAGDNLLLDPSFVSQSMQPLSRRPTFESTRRTVSPPNSVKAFAIGRRRDQRQDGDSEDEVDDDNGALATERPAGSNGSYRSRSNNRGGRRPSASGVSAAEAQGQQRSSVQGHRKERLHIDFDYLETLIGDDDGERAPGFDLANLPDSAIPNNVPMFTHSGDFIDVTHERASISEKVPVEEPDVGRFQFTDQQHTEQSRFNFFSSALESTIHAASFGDLVLPGEHISSLFDFPAGEPDGVWWLNMNCATAGEVWTVCKAFGIHPLTIEDIIHQESREKIELFPSYYFACFRSFASMKDETTGEVTYRPFNVYAVVFREGILSFSFTPNAHASRVRFRISMLKEQVSLSSDWICYALIDHIVDSFGPGITEIERNADAIEDQVFISRPEDKQAFLRRIGLTRKNATSLARLLGGKADVLRAFTKRCTEDYDVTPAVEIALYLGDIQDHAVTMANSLAHVDTMLSRSHANYLAQLQVDNIDMGNKMNLFLSRVTVIATVIVPMHVVTGLFGMNVKVPWKDQDTLAPFFGIMSSIILIAIICLAVARRFRYI</sequence>
<comment type="subcellular location">
    <subcellularLocation>
        <location evidence="1">Membrane</location>
        <topology evidence="1">Multi-pass membrane protein</topology>
    </subcellularLocation>
</comment>
<evidence type="ECO:0000256" key="3">
    <source>
        <dbReference type="ARBA" id="ARBA00022692"/>
    </source>
</evidence>
<dbReference type="SUPFAM" id="SSF144083">
    <property type="entry name" value="Magnesium transport protein CorA, transmembrane region"/>
    <property type="match status" value="1"/>
</dbReference>
<feature type="compositionally biased region" description="Acidic residues" evidence="6">
    <location>
        <begin position="88"/>
        <end position="97"/>
    </location>
</feature>
<feature type="compositionally biased region" description="Low complexity" evidence="6">
    <location>
        <begin position="9"/>
        <end position="20"/>
    </location>
</feature>
<dbReference type="Gene3D" id="3.30.460.20">
    <property type="entry name" value="CorA soluble domain-like"/>
    <property type="match status" value="1"/>
</dbReference>
<keyword evidence="5 7" id="KW-0472">Membrane</keyword>